<dbReference type="GO" id="GO:0016853">
    <property type="term" value="F:isomerase activity"/>
    <property type="evidence" value="ECO:0007669"/>
    <property type="project" value="UniProtKB-KW"/>
</dbReference>
<dbReference type="InterPro" id="IPR017937">
    <property type="entry name" value="Thioredoxin_CS"/>
</dbReference>
<organism evidence="7 8">
    <name type="scientific">Prevotella aff. ruminicola Tc2-24</name>
    <dbReference type="NCBI Taxonomy" id="81582"/>
    <lineage>
        <taxon>Bacteria</taxon>
        <taxon>Pseudomonadati</taxon>
        <taxon>Bacteroidota</taxon>
        <taxon>Bacteroidia</taxon>
        <taxon>Bacteroidales</taxon>
        <taxon>Prevotellaceae</taxon>
        <taxon>Prevotella</taxon>
    </lineage>
</organism>
<dbReference type="InterPro" id="IPR013766">
    <property type="entry name" value="Thioredoxin_domain"/>
</dbReference>
<evidence type="ECO:0000256" key="4">
    <source>
        <dbReference type="ARBA" id="ARBA00023284"/>
    </source>
</evidence>
<name>A0A1I0MBK2_9BACT</name>
<gene>
    <name evidence="7" type="ORF">SAMN04487850_0520</name>
</gene>
<dbReference type="Gene3D" id="3.40.30.10">
    <property type="entry name" value="Glutaredoxin"/>
    <property type="match status" value="1"/>
</dbReference>
<dbReference type="GO" id="GO:0030313">
    <property type="term" value="C:cell envelope"/>
    <property type="evidence" value="ECO:0007669"/>
    <property type="project" value="UniProtKB-SubCell"/>
</dbReference>
<protein>
    <submittedName>
        <fullName evidence="7">Thiol-disulfide isomerase or thioredoxin</fullName>
    </submittedName>
</protein>
<dbReference type="AlphaFoldDB" id="A0A1I0MBK2"/>
<dbReference type="Pfam" id="PF00578">
    <property type="entry name" value="AhpC-TSA"/>
    <property type="match status" value="1"/>
</dbReference>
<keyword evidence="7" id="KW-0413">Isomerase</keyword>
<evidence type="ECO:0000313" key="7">
    <source>
        <dbReference type="EMBL" id="SEV85743.1"/>
    </source>
</evidence>
<evidence type="ECO:0000256" key="3">
    <source>
        <dbReference type="ARBA" id="ARBA00023157"/>
    </source>
</evidence>
<evidence type="ECO:0000259" key="6">
    <source>
        <dbReference type="PROSITE" id="PS51352"/>
    </source>
</evidence>
<dbReference type="CDD" id="cd02966">
    <property type="entry name" value="TlpA_like_family"/>
    <property type="match status" value="1"/>
</dbReference>
<keyword evidence="8" id="KW-1185">Reference proteome</keyword>
<feature type="chain" id="PRO_5011634945" evidence="5">
    <location>
        <begin position="23"/>
        <end position="353"/>
    </location>
</feature>
<dbReference type="GO" id="GO:0016209">
    <property type="term" value="F:antioxidant activity"/>
    <property type="evidence" value="ECO:0007669"/>
    <property type="project" value="InterPro"/>
</dbReference>
<keyword evidence="2" id="KW-0201">Cytochrome c-type biogenesis</keyword>
<dbReference type="EMBL" id="FOIQ01000001">
    <property type="protein sequence ID" value="SEV85743.1"/>
    <property type="molecule type" value="Genomic_DNA"/>
</dbReference>
<keyword evidence="5" id="KW-0732">Signal</keyword>
<accession>A0A1I0MBK2</accession>
<dbReference type="InterPro" id="IPR036249">
    <property type="entry name" value="Thioredoxin-like_sf"/>
</dbReference>
<dbReference type="InterPro" id="IPR050553">
    <property type="entry name" value="Thioredoxin_ResA/DsbE_sf"/>
</dbReference>
<dbReference type="RefSeq" id="WP_091914498.1">
    <property type="nucleotide sequence ID" value="NZ_FOIQ01000001.1"/>
</dbReference>
<dbReference type="Proteomes" id="UP000199373">
    <property type="component" value="Unassembled WGS sequence"/>
</dbReference>
<evidence type="ECO:0000313" key="8">
    <source>
        <dbReference type="Proteomes" id="UP000199373"/>
    </source>
</evidence>
<dbReference type="PROSITE" id="PS51352">
    <property type="entry name" value="THIOREDOXIN_2"/>
    <property type="match status" value="1"/>
</dbReference>
<comment type="subcellular location">
    <subcellularLocation>
        <location evidence="1">Cell envelope</location>
    </subcellularLocation>
</comment>
<evidence type="ECO:0000256" key="5">
    <source>
        <dbReference type="SAM" id="SignalP"/>
    </source>
</evidence>
<dbReference type="PANTHER" id="PTHR42852:SF6">
    <property type="entry name" value="THIOL:DISULFIDE INTERCHANGE PROTEIN DSBE"/>
    <property type="match status" value="1"/>
</dbReference>
<evidence type="ECO:0000256" key="1">
    <source>
        <dbReference type="ARBA" id="ARBA00004196"/>
    </source>
</evidence>
<feature type="domain" description="Thioredoxin" evidence="6">
    <location>
        <begin position="216"/>
        <end position="353"/>
    </location>
</feature>
<keyword evidence="3" id="KW-1015">Disulfide bond</keyword>
<feature type="signal peptide" evidence="5">
    <location>
        <begin position="1"/>
        <end position="22"/>
    </location>
</feature>
<dbReference type="GO" id="GO:0017004">
    <property type="term" value="P:cytochrome complex assembly"/>
    <property type="evidence" value="ECO:0007669"/>
    <property type="project" value="UniProtKB-KW"/>
</dbReference>
<dbReference type="PANTHER" id="PTHR42852">
    <property type="entry name" value="THIOL:DISULFIDE INTERCHANGE PROTEIN DSBE"/>
    <property type="match status" value="1"/>
</dbReference>
<keyword evidence="4" id="KW-0676">Redox-active center</keyword>
<evidence type="ECO:0000256" key="2">
    <source>
        <dbReference type="ARBA" id="ARBA00022748"/>
    </source>
</evidence>
<sequence>MKKKTIITLLLTLIAVVGQSQENNTSYTFKSDIREIIKDMANDDVTLEKYFLVDYASKEPITKKQVWKDSVISISGKTDAPRLVQLSLEMKIPGGVRTKSFPFILEPGDIVFTIDTKTFSVGGTPRNEALFKAINELREAYKADDFEKVRQIPKDYILQHKDDISAVLMLTANGKPDTPDEAAEQLALIEQCGNVVRQHPAIIKSIEDANTILNRPKEGDMFKDFAVDYDGKTHRLSDYVGRGKYVVVDFWASWCGPCRREIPNLISLYEKYKNRDFTIVGVAVNDKPEATLKAIAQDSIPYPQILNTQDITPHLYGFDGIPYMVLFAPDGHILACGLRGEALNNKLAEIFGE</sequence>
<proteinExistence type="predicted"/>
<dbReference type="SUPFAM" id="SSF52833">
    <property type="entry name" value="Thioredoxin-like"/>
    <property type="match status" value="1"/>
</dbReference>
<dbReference type="GO" id="GO:0016491">
    <property type="term" value="F:oxidoreductase activity"/>
    <property type="evidence" value="ECO:0007669"/>
    <property type="project" value="InterPro"/>
</dbReference>
<reference evidence="7 8" key="1">
    <citation type="submission" date="2016-10" db="EMBL/GenBank/DDBJ databases">
        <authorList>
            <person name="de Groot N.N."/>
        </authorList>
    </citation>
    <scope>NUCLEOTIDE SEQUENCE [LARGE SCALE GENOMIC DNA]</scope>
    <source>
        <strain evidence="7 8">TC2-24</strain>
    </source>
</reference>
<dbReference type="InterPro" id="IPR000866">
    <property type="entry name" value="AhpC/TSA"/>
</dbReference>
<dbReference type="PROSITE" id="PS00194">
    <property type="entry name" value="THIOREDOXIN_1"/>
    <property type="match status" value="1"/>
</dbReference>